<gene>
    <name evidence="2" type="ORF">CLO192961_LOCUS339059</name>
</gene>
<accession>A0ABY6UST8</accession>
<name>A0ABY6UST8_BIOOC</name>
<dbReference type="Proteomes" id="UP000766486">
    <property type="component" value="Unassembled WGS sequence"/>
</dbReference>
<keyword evidence="3" id="KW-1185">Reference proteome</keyword>
<evidence type="ECO:0000313" key="3">
    <source>
        <dbReference type="Proteomes" id="UP000766486"/>
    </source>
</evidence>
<reference evidence="2 3" key="1">
    <citation type="submission" date="2019-06" db="EMBL/GenBank/DDBJ databases">
        <authorList>
            <person name="Broberg M."/>
        </authorList>
    </citation>
    <scope>NUCLEOTIDE SEQUENCE [LARGE SCALE GENOMIC DNA]</scope>
</reference>
<organism evidence="2 3">
    <name type="scientific">Bionectria ochroleuca</name>
    <name type="common">Gliocladium roseum</name>
    <dbReference type="NCBI Taxonomy" id="29856"/>
    <lineage>
        <taxon>Eukaryota</taxon>
        <taxon>Fungi</taxon>
        <taxon>Dikarya</taxon>
        <taxon>Ascomycota</taxon>
        <taxon>Pezizomycotina</taxon>
        <taxon>Sordariomycetes</taxon>
        <taxon>Hypocreomycetidae</taxon>
        <taxon>Hypocreales</taxon>
        <taxon>Bionectriaceae</taxon>
        <taxon>Clonostachys</taxon>
    </lineage>
</organism>
<evidence type="ECO:0000256" key="1">
    <source>
        <dbReference type="SAM" id="MobiDB-lite"/>
    </source>
</evidence>
<proteinExistence type="predicted"/>
<comment type="caution">
    <text evidence="2">The sequence shown here is derived from an EMBL/GenBank/DDBJ whole genome shotgun (WGS) entry which is preliminary data.</text>
</comment>
<protein>
    <submittedName>
        <fullName evidence="2">Uncharacterized protein</fullName>
    </submittedName>
</protein>
<dbReference type="EMBL" id="CABFNS010000855">
    <property type="protein sequence ID" value="VUC33052.1"/>
    <property type="molecule type" value="Genomic_DNA"/>
</dbReference>
<feature type="region of interest" description="Disordered" evidence="1">
    <location>
        <begin position="1"/>
        <end position="35"/>
    </location>
</feature>
<evidence type="ECO:0000313" key="2">
    <source>
        <dbReference type="EMBL" id="VUC33052.1"/>
    </source>
</evidence>
<sequence>MVEQGVGTRHNNRVEDEQRKRMKLSPGRNDAGSSSCQNEGCFFGKDVFGIGFATEEQLGMSWFNGATSSETKSVKRFKEVVAFFDAKLVKGQSHATMSADSNGTDSKMKYVGCVDHSLDE</sequence>